<evidence type="ECO:0000313" key="2">
    <source>
        <dbReference type="EMBL" id="KAK1314409.1"/>
    </source>
</evidence>
<keyword evidence="3" id="KW-1185">Reference proteome</keyword>
<feature type="compositionally biased region" description="Low complexity" evidence="1">
    <location>
        <begin position="28"/>
        <end position="41"/>
    </location>
</feature>
<feature type="region of interest" description="Disordered" evidence="1">
    <location>
        <begin position="1"/>
        <end position="61"/>
    </location>
</feature>
<dbReference type="EMBL" id="JAUJYO010000006">
    <property type="protein sequence ID" value="KAK1314409.1"/>
    <property type="molecule type" value="Genomic_DNA"/>
</dbReference>
<comment type="caution">
    <text evidence="2">The sequence shown here is derived from an EMBL/GenBank/DDBJ whole genome shotgun (WGS) entry which is preliminary data.</text>
</comment>
<proteinExistence type="predicted"/>
<dbReference type="Proteomes" id="UP001180020">
    <property type="component" value="Unassembled WGS sequence"/>
</dbReference>
<name>A0AAV9EN61_ACOCL</name>
<evidence type="ECO:0000256" key="1">
    <source>
        <dbReference type="SAM" id="MobiDB-lite"/>
    </source>
</evidence>
<organism evidence="2 3">
    <name type="scientific">Acorus calamus</name>
    <name type="common">Sweet flag</name>
    <dbReference type="NCBI Taxonomy" id="4465"/>
    <lineage>
        <taxon>Eukaryota</taxon>
        <taxon>Viridiplantae</taxon>
        <taxon>Streptophyta</taxon>
        <taxon>Embryophyta</taxon>
        <taxon>Tracheophyta</taxon>
        <taxon>Spermatophyta</taxon>
        <taxon>Magnoliopsida</taxon>
        <taxon>Liliopsida</taxon>
        <taxon>Acoraceae</taxon>
        <taxon>Acorus</taxon>
    </lineage>
</organism>
<dbReference type="AlphaFoldDB" id="A0AAV9EN61"/>
<reference evidence="2" key="2">
    <citation type="submission" date="2023-06" db="EMBL/GenBank/DDBJ databases">
        <authorList>
            <person name="Ma L."/>
            <person name="Liu K.-W."/>
            <person name="Li Z."/>
            <person name="Hsiao Y.-Y."/>
            <person name="Qi Y."/>
            <person name="Fu T."/>
            <person name="Tang G."/>
            <person name="Zhang D."/>
            <person name="Sun W.-H."/>
            <person name="Liu D.-K."/>
            <person name="Li Y."/>
            <person name="Chen G.-Z."/>
            <person name="Liu X.-D."/>
            <person name="Liao X.-Y."/>
            <person name="Jiang Y.-T."/>
            <person name="Yu X."/>
            <person name="Hao Y."/>
            <person name="Huang J."/>
            <person name="Zhao X.-W."/>
            <person name="Ke S."/>
            <person name="Chen Y.-Y."/>
            <person name="Wu W.-L."/>
            <person name="Hsu J.-L."/>
            <person name="Lin Y.-F."/>
            <person name="Huang M.-D."/>
            <person name="Li C.-Y."/>
            <person name="Huang L."/>
            <person name="Wang Z.-W."/>
            <person name="Zhao X."/>
            <person name="Zhong W.-Y."/>
            <person name="Peng D.-H."/>
            <person name="Ahmad S."/>
            <person name="Lan S."/>
            <person name="Zhang J.-S."/>
            <person name="Tsai W.-C."/>
            <person name="Van De Peer Y."/>
            <person name="Liu Z.-J."/>
        </authorList>
    </citation>
    <scope>NUCLEOTIDE SEQUENCE</scope>
    <source>
        <strain evidence="2">CP</strain>
        <tissue evidence="2">Leaves</tissue>
    </source>
</reference>
<accession>A0AAV9EN61</accession>
<protein>
    <submittedName>
        <fullName evidence="2">Uncharacterized protein</fullName>
    </submittedName>
</protein>
<gene>
    <name evidence="2" type="ORF">QJS10_CPA06g01589</name>
</gene>
<feature type="compositionally biased region" description="Basic and acidic residues" evidence="1">
    <location>
        <begin position="10"/>
        <end position="19"/>
    </location>
</feature>
<reference evidence="2" key="1">
    <citation type="journal article" date="2023" name="Nat. Commun.">
        <title>Diploid and tetraploid genomes of Acorus and the evolution of monocots.</title>
        <authorList>
            <person name="Ma L."/>
            <person name="Liu K.W."/>
            <person name="Li Z."/>
            <person name="Hsiao Y.Y."/>
            <person name="Qi Y."/>
            <person name="Fu T."/>
            <person name="Tang G.D."/>
            <person name="Zhang D."/>
            <person name="Sun W.H."/>
            <person name="Liu D.K."/>
            <person name="Li Y."/>
            <person name="Chen G.Z."/>
            <person name="Liu X.D."/>
            <person name="Liao X.Y."/>
            <person name="Jiang Y.T."/>
            <person name="Yu X."/>
            <person name="Hao Y."/>
            <person name="Huang J."/>
            <person name="Zhao X.W."/>
            <person name="Ke S."/>
            <person name="Chen Y.Y."/>
            <person name="Wu W.L."/>
            <person name="Hsu J.L."/>
            <person name="Lin Y.F."/>
            <person name="Huang M.D."/>
            <person name="Li C.Y."/>
            <person name="Huang L."/>
            <person name="Wang Z.W."/>
            <person name="Zhao X."/>
            <person name="Zhong W.Y."/>
            <person name="Peng D.H."/>
            <person name="Ahmad S."/>
            <person name="Lan S."/>
            <person name="Zhang J.S."/>
            <person name="Tsai W.C."/>
            <person name="Van de Peer Y."/>
            <person name="Liu Z.J."/>
        </authorList>
    </citation>
    <scope>NUCLEOTIDE SEQUENCE</scope>
    <source>
        <strain evidence="2">CP</strain>
    </source>
</reference>
<sequence>MNGDLPVTPKKPDSPKMPDRGSPPQTNPNPGSSDPKKGSPSIPVIPEQVGKTVETKVEGRD</sequence>
<evidence type="ECO:0000313" key="3">
    <source>
        <dbReference type="Proteomes" id="UP001180020"/>
    </source>
</evidence>